<evidence type="ECO:0000313" key="2">
    <source>
        <dbReference type="Proteomes" id="UP000295313"/>
    </source>
</evidence>
<gene>
    <name evidence="1" type="ORF">B0I22_1532</name>
</gene>
<protein>
    <submittedName>
        <fullName evidence="1">Uncharacterized protein</fullName>
    </submittedName>
</protein>
<sequence length="89" mass="10456">MTDLEKLQERRPDLVEILKQYSHEELLENYATEVLEKDEAEMYSKLNAVDFGWLSARVKEHVETVYGEDHSAIITSEKSTIIHNVQTYR</sequence>
<dbReference type="AlphaFoldDB" id="A0A4R8IEW8"/>
<proteinExistence type="predicted"/>
<comment type="caution">
    <text evidence="1">The sequence shown here is derived from an EMBL/GenBank/DDBJ whole genome shotgun (WGS) entry which is preliminary data.</text>
</comment>
<dbReference type="OrthoDB" id="9931754at2"/>
<keyword evidence="2" id="KW-1185">Reference proteome</keyword>
<organism evidence="1 2">
    <name type="scientific">Epilithonimonas xixisoli</name>
    <dbReference type="NCBI Taxonomy" id="1476462"/>
    <lineage>
        <taxon>Bacteria</taxon>
        <taxon>Pseudomonadati</taxon>
        <taxon>Bacteroidota</taxon>
        <taxon>Flavobacteriia</taxon>
        <taxon>Flavobacteriales</taxon>
        <taxon>Weeksellaceae</taxon>
        <taxon>Chryseobacterium group</taxon>
        <taxon>Epilithonimonas</taxon>
    </lineage>
</organism>
<dbReference type="Proteomes" id="UP000295313">
    <property type="component" value="Unassembled WGS sequence"/>
</dbReference>
<dbReference type="RefSeq" id="WP_133943998.1">
    <property type="nucleotide sequence ID" value="NZ_SOEO01000002.1"/>
</dbReference>
<accession>A0A4R8IEW8</accession>
<reference evidence="1 2" key="1">
    <citation type="submission" date="2019-03" db="EMBL/GenBank/DDBJ databases">
        <title>Genomic Encyclopedia of Type Strains, Phase III (KMG-III): the genomes of soil and plant-associated and newly described type strains.</title>
        <authorList>
            <person name="Whitman W."/>
        </authorList>
    </citation>
    <scope>NUCLEOTIDE SEQUENCE [LARGE SCALE GENOMIC DNA]</scope>
    <source>
        <strain evidence="1 2">CGMCC 1.12802</strain>
    </source>
</reference>
<evidence type="ECO:0000313" key="1">
    <source>
        <dbReference type="EMBL" id="TDX83944.1"/>
    </source>
</evidence>
<name>A0A4R8IEW8_9FLAO</name>
<dbReference type="EMBL" id="SOEO01000002">
    <property type="protein sequence ID" value="TDX83944.1"/>
    <property type="molecule type" value="Genomic_DNA"/>
</dbReference>